<protein>
    <submittedName>
        <fullName evidence="1">Uncharacterized protein</fullName>
    </submittedName>
</protein>
<comment type="caution">
    <text evidence="1">The sequence shown here is derived from an EMBL/GenBank/DDBJ whole genome shotgun (WGS) entry which is preliminary data.</text>
</comment>
<evidence type="ECO:0000313" key="1">
    <source>
        <dbReference type="EMBL" id="KAK8093471.1"/>
    </source>
</evidence>
<dbReference type="Proteomes" id="UP001433268">
    <property type="component" value="Unassembled WGS sequence"/>
</dbReference>
<accession>A0ABR1X9S3</accession>
<proteinExistence type="predicted"/>
<dbReference type="EMBL" id="JAQQWN010000002">
    <property type="protein sequence ID" value="KAK8093471.1"/>
    <property type="molecule type" value="Genomic_DNA"/>
</dbReference>
<reference evidence="1 2" key="1">
    <citation type="submission" date="2023-01" db="EMBL/GenBank/DDBJ databases">
        <title>Analysis of 21 Apiospora genomes using comparative genomics revels a genus with tremendous synthesis potential of carbohydrate active enzymes and secondary metabolites.</title>
        <authorList>
            <person name="Sorensen T."/>
        </authorList>
    </citation>
    <scope>NUCLEOTIDE SEQUENCE [LARGE SCALE GENOMIC DNA]</scope>
    <source>
        <strain evidence="1 2">CBS 114990</strain>
    </source>
</reference>
<evidence type="ECO:0000313" key="2">
    <source>
        <dbReference type="Proteomes" id="UP001433268"/>
    </source>
</evidence>
<name>A0ABR1X9S3_9PEZI</name>
<organism evidence="1 2">
    <name type="scientific">Apiospora hydei</name>
    <dbReference type="NCBI Taxonomy" id="1337664"/>
    <lineage>
        <taxon>Eukaryota</taxon>
        <taxon>Fungi</taxon>
        <taxon>Dikarya</taxon>
        <taxon>Ascomycota</taxon>
        <taxon>Pezizomycotina</taxon>
        <taxon>Sordariomycetes</taxon>
        <taxon>Xylariomycetidae</taxon>
        <taxon>Amphisphaeriales</taxon>
        <taxon>Apiosporaceae</taxon>
        <taxon>Apiospora</taxon>
    </lineage>
</organism>
<keyword evidence="2" id="KW-1185">Reference proteome</keyword>
<dbReference type="RefSeq" id="XP_066674244.1">
    <property type="nucleotide sequence ID" value="XM_066804471.1"/>
</dbReference>
<gene>
    <name evidence="1" type="ORF">PG997_000156</name>
</gene>
<dbReference type="GeneID" id="92037531"/>
<sequence length="171" mass="19094">MFTRHRNAGNIEVVIVRVRPLELAADLERGDFVDGVLHVEVLDPRQHVEPVVDDEALDGPDPVGVVNAGEFTGFHDAAGLVGLELHNVQLADLVFGGNGGLLPVEATNPYITAPRYQSSTRVYSEWMECRSVWMVLKWTARWQKANPLCYVVVEGIRYGYEKENLGILHSR</sequence>